<dbReference type="Proteomes" id="UP000736384">
    <property type="component" value="Unassembled WGS sequence"/>
</dbReference>
<sequence>MNHRMIGMDIAKQVFQLHTVDRSSGKIEVIRLRREEVLAFFARRQPCQVAMEACGGAHWWARQLQQQGHEVRLLAPRSVRPFVLRNKTDAADAQAIWTAVQQPGACLVAIKQAEQQTILSLHRIRAQLLKIRIMQSNALRGLLYEFGIVLPEGHVRLAKAIPETFATVENELELPSLLLESLREQWARIIRLDEDIQVIERRLKRCLQESPDCRKVAEIPGIGLLTATAAVAAVGNATTFRSGRQFAAWLGLAPRQTGTGGRVRQLGLSKRGDRYLRMLSMHGARSLVARGQRSAWLERLLARRPYNVAVAALANKLARTLWAVLARDIPYQAKCFTACPAAGN</sequence>
<evidence type="ECO:0000259" key="1">
    <source>
        <dbReference type="Pfam" id="PF01548"/>
    </source>
</evidence>
<dbReference type="Pfam" id="PF02371">
    <property type="entry name" value="Transposase_20"/>
    <property type="match status" value="1"/>
</dbReference>
<accession>A0AA43Z3D3</accession>
<dbReference type="RefSeq" id="WP_165891250.1">
    <property type="nucleotide sequence ID" value="NZ_JAAPAP010000001.1"/>
</dbReference>
<dbReference type="InterPro" id="IPR002525">
    <property type="entry name" value="Transp_IS110-like_N"/>
</dbReference>
<dbReference type="Pfam" id="PF01548">
    <property type="entry name" value="DEDD_Tnp_IS110"/>
    <property type="match status" value="1"/>
</dbReference>
<gene>
    <name evidence="3" type="ORF">HA520_00985</name>
</gene>
<dbReference type="InterPro" id="IPR003346">
    <property type="entry name" value="Transposase_20"/>
</dbReference>
<organism evidence="3 4">
    <name type="scientific">Azotobacter chroococcum</name>
    <dbReference type="NCBI Taxonomy" id="353"/>
    <lineage>
        <taxon>Bacteria</taxon>
        <taxon>Pseudomonadati</taxon>
        <taxon>Pseudomonadota</taxon>
        <taxon>Gammaproteobacteria</taxon>
        <taxon>Pseudomonadales</taxon>
        <taxon>Pseudomonadaceae</taxon>
        <taxon>Azotobacter</taxon>
    </lineage>
</organism>
<name>A0AA43Z3D3_9GAMM</name>
<dbReference type="GO" id="GO:0003677">
    <property type="term" value="F:DNA binding"/>
    <property type="evidence" value="ECO:0007669"/>
    <property type="project" value="InterPro"/>
</dbReference>
<dbReference type="EMBL" id="JAAPAP010000001">
    <property type="protein sequence ID" value="NHN75870.1"/>
    <property type="molecule type" value="Genomic_DNA"/>
</dbReference>
<evidence type="ECO:0000313" key="3">
    <source>
        <dbReference type="EMBL" id="NHN75870.1"/>
    </source>
</evidence>
<feature type="domain" description="Transposase IS116/IS110/IS902 C-terminal" evidence="2">
    <location>
        <begin position="214"/>
        <end position="290"/>
    </location>
</feature>
<evidence type="ECO:0000313" key="4">
    <source>
        <dbReference type="Proteomes" id="UP000736384"/>
    </source>
</evidence>
<protein>
    <submittedName>
        <fullName evidence="3">IS110 family transposase</fullName>
    </submittedName>
</protein>
<comment type="caution">
    <text evidence="3">The sequence shown here is derived from an EMBL/GenBank/DDBJ whole genome shotgun (WGS) entry which is preliminary data.</text>
</comment>
<proteinExistence type="predicted"/>
<dbReference type="InterPro" id="IPR047650">
    <property type="entry name" value="Transpos_IS110"/>
</dbReference>
<dbReference type="AlphaFoldDB" id="A0AA43Z3D3"/>
<dbReference type="PANTHER" id="PTHR33055">
    <property type="entry name" value="TRANSPOSASE FOR INSERTION SEQUENCE ELEMENT IS1111A"/>
    <property type="match status" value="1"/>
</dbReference>
<dbReference type="NCBIfam" id="NF033542">
    <property type="entry name" value="transpos_IS110"/>
    <property type="match status" value="1"/>
</dbReference>
<evidence type="ECO:0000259" key="2">
    <source>
        <dbReference type="Pfam" id="PF02371"/>
    </source>
</evidence>
<dbReference type="PANTHER" id="PTHR33055:SF3">
    <property type="entry name" value="PUTATIVE TRANSPOSASE FOR IS117-RELATED"/>
    <property type="match status" value="1"/>
</dbReference>
<dbReference type="GO" id="GO:0006313">
    <property type="term" value="P:DNA transposition"/>
    <property type="evidence" value="ECO:0007669"/>
    <property type="project" value="InterPro"/>
</dbReference>
<feature type="domain" description="Transposase IS110-like N-terminal" evidence="1">
    <location>
        <begin position="6"/>
        <end position="145"/>
    </location>
</feature>
<reference evidence="3" key="1">
    <citation type="submission" date="2020-03" db="EMBL/GenBank/DDBJ databases">
        <title>Genome assembly of Azotobacter chroococcum W5.</title>
        <authorList>
            <person name="Kannepalli A."/>
        </authorList>
    </citation>
    <scope>NUCLEOTIDE SEQUENCE</scope>
    <source>
        <strain evidence="3">W5</strain>
    </source>
</reference>
<dbReference type="GO" id="GO:0004803">
    <property type="term" value="F:transposase activity"/>
    <property type="evidence" value="ECO:0007669"/>
    <property type="project" value="InterPro"/>
</dbReference>